<accession>A0A024TFJ0</accession>
<protein>
    <submittedName>
        <fullName evidence="2">Uncharacterized protein</fullName>
    </submittedName>
</protein>
<dbReference type="VEuPathDB" id="FungiDB:H310_13256"/>
<feature type="compositionally biased region" description="Polar residues" evidence="1">
    <location>
        <begin position="417"/>
        <end position="429"/>
    </location>
</feature>
<sequence>MTNPPRRSLFGSPVAKLHQEDNSDPPGLTFQALDRMKVERHRLESRRMTLVDTLWHAAVADASVLTYDGYARLHRAVSKYCTDSSASPTDMDADWALDIDGDGVKGIDHRHFHELMSQLVEMWGLQLQASSDELLESMVQELVDPVSHLLRDGDRVNPHAIATSVHDMLECVAPNGSWVSSNATVVRTLDIDSNASRYATTAAAVAYLDRIAGTDSRWISVRCRSAGWLAKHEGDKHFTELQALLHRLHVSFDVAPLMRLRLDPLLDAARTLVVDAFVAMASGELVPCLEWLRTLTPSMWRVLASPIGAHSSLASPPQVQAYLFKLSRFTLIPQLCAFCDTASILDKQELLLFMHTLSPLELGHFRETVQRPNHKFATTPGVKVAVAFFSSLSAMQRMAMKSELYAFARGTGDVNSYTSPKDTTMSLLSNVPPPPRPRHRQTSPKPLHGRTLEPILRPSESAPLISSTDTSARPIVQVKPDWTNATSPALLWNGDVYSPPKSATAWSRSHLSREKQYFEARYFDRPTISRHDLAFSPPQHAKHLSLPQVTERHISDLSLDQTWVPPADLSVNRGAT</sequence>
<feature type="region of interest" description="Disordered" evidence="1">
    <location>
        <begin position="1"/>
        <end position="29"/>
    </location>
</feature>
<dbReference type="RefSeq" id="XP_008878907.1">
    <property type="nucleotide sequence ID" value="XM_008880685.1"/>
</dbReference>
<proteinExistence type="predicted"/>
<gene>
    <name evidence="2" type="ORF">H310_13256</name>
</gene>
<dbReference type="EMBL" id="KI914000">
    <property type="protein sequence ID" value="ETV92356.1"/>
    <property type="molecule type" value="Genomic_DNA"/>
</dbReference>
<dbReference type="AlphaFoldDB" id="A0A024TFJ0"/>
<evidence type="ECO:0000256" key="1">
    <source>
        <dbReference type="SAM" id="MobiDB-lite"/>
    </source>
</evidence>
<evidence type="ECO:0000313" key="2">
    <source>
        <dbReference type="EMBL" id="ETV92356.1"/>
    </source>
</evidence>
<feature type="region of interest" description="Disordered" evidence="1">
    <location>
        <begin position="417"/>
        <end position="452"/>
    </location>
</feature>
<dbReference type="OrthoDB" id="73864at2759"/>
<dbReference type="GeneID" id="20090306"/>
<name>A0A024TFJ0_9STRA</name>
<reference evidence="2" key="1">
    <citation type="submission" date="2013-12" db="EMBL/GenBank/DDBJ databases">
        <title>The Genome Sequence of Aphanomyces invadans NJM9701.</title>
        <authorList>
            <consortium name="The Broad Institute Genomics Platform"/>
            <person name="Russ C."/>
            <person name="Tyler B."/>
            <person name="van West P."/>
            <person name="Dieguez-Uribeondo J."/>
            <person name="Young S.K."/>
            <person name="Zeng Q."/>
            <person name="Gargeya S."/>
            <person name="Fitzgerald M."/>
            <person name="Abouelleil A."/>
            <person name="Alvarado L."/>
            <person name="Chapman S.B."/>
            <person name="Gainer-Dewar J."/>
            <person name="Goldberg J."/>
            <person name="Griggs A."/>
            <person name="Gujja S."/>
            <person name="Hansen M."/>
            <person name="Howarth C."/>
            <person name="Imamovic A."/>
            <person name="Ireland A."/>
            <person name="Larimer J."/>
            <person name="McCowan C."/>
            <person name="Murphy C."/>
            <person name="Pearson M."/>
            <person name="Poon T.W."/>
            <person name="Priest M."/>
            <person name="Roberts A."/>
            <person name="Saif S."/>
            <person name="Shea T."/>
            <person name="Sykes S."/>
            <person name="Wortman J."/>
            <person name="Nusbaum C."/>
            <person name="Birren B."/>
        </authorList>
    </citation>
    <scope>NUCLEOTIDE SEQUENCE [LARGE SCALE GENOMIC DNA]</scope>
    <source>
        <strain evidence="2">NJM9701</strain>
    </source>
</reference>
<organism evidence="2">
    <name type="scientific">Aphanomyces invadans</name>
    <dbReference type="NCBI Taxonomy" id="157072"/>
    <lineage>
        <taxon>Eukaryota</taxon>
        <taxon>Sar</taxon>
        <taxon>Stramenopiles</taxon>
        <taxon>Oomycota</taxon>
        <taxon>Saprolegniomycetes</taxon>
        <taxon>Saprolegniales</taxon>
        <taxon>Verrucalvaceae</taxon>
        <taxon>Aphanomyces</taxon>
    </lineage>
</organism>